<reference evidence="10 11" key="1">
    <citation type="submission" date="2023-11" db="EMBL/GenBank/DDBJ databases">
        <title>Halocaridina rubra genome assembly.</title>
        <authorList>
            <person name="Smith C."/>
        </authorList>
    </citation>
    <scope>NUCLEOTIDE SEQUENCE [LARGE SCALE GENOMIC DNA]</scope>
    <source>
        <strain evidence="10">EP-1</strain>
        <tissue evidence="10">Whole</tissue>
    </source>
</reference>
<feature type="transmembrane region" description="Helical" evidence="9">
    <location>
        <begin position="526"/>
        <end position="545"/>
    </location>
</feature>
<organism evidence="10 11">
    <name type="scientific">Halocaridina rubra</name>
    <name type="common">Hawaiian red shrimp</name>
    <dbReference type="NCBI Taxonomy" id="373956"/>
    <lineage>
        <taxon>Eukaryota</taxon>
        <taxon>Metazoa</taxon>
        <taxon>Ecdysozoa</taxon>
        <taxon>Arthropoda</taxon>
        <taxon>Crustacea</taxon>
        <taxon>Multicrustacea</taxon>
        <taxon>Malacostraca</taxon>
        <taxon>Eumalacostraca</taxon>
        <taxon>Eucarida</taxon>
        <taxon>Decapoda</taxon>
        <taxon>Pleocyemata</taxon>
        <taxon>Caridea</taxon>
        <taxon>Atyoidea</taxon>
        <taxon>Atyidae</taxon>
        <taxon>Halocaridina</taxon>
    </lineage>
</organism>
<keyword evidence="9" id="KW-0812">Transmembrane</keyword>
<keyword evidence="4 8" id="KW-0040">ANK repeat</keyword>
<evidence type="ECO:0000256" key="8">
    <source>
        <dbReference type="PROSITE-ProRule" id="PRU00023"/>
    </source>
</evidence>
<keyword evidence="1" id="KW-0813">Transport</keyword>
<feature type="repeat" description="ANK" evidence="8">
    <location>
        <begin position="50"/>
        <end position="82"/>
    </location>
</feature>
<evidence type="ECO:0000256" key="5">
    <source>
        <dbReference type="ARBA" id="ARBA00023065"/>
    </source>
</evidence>
<keyword evidence="3" id="KW-0677">Repeat</keyword>
<dbReference type="PANTHER" id="PTHR47143">
    <property type="entry name" value="TRANSIENT RECEPTOR POTENTIAL CATION CHANNEL PROTEIN PAINLESS"/>
    <property type="match status" value="1"/>
</dbReference>
<evidence type="ECO:0000256" key="9">
    <source>
        <dbReference type="SAM" id="Phobius"/>
    </source>
</evidence>
<sequence>MNGAMISAQQDDKSTPVHLACSQGSLDIVKLMFAIQPEEKLKALETFDAQGMNPLHCAAMFDHPELVSYLLEEGAMVDHLDKENRSALLLAAAHGGWRTVDILLKYGANPAVRDSNSKNLLHIVIMNGGSVTDVLSLTHAKDSEWTSRLRFMLNEQDSKGWSPLHYASRSGKISSLASLLSLGASVRTKDIRNENPLHFAAKYGRYNTVRQLIESINGFLILNECNDEGKTALHIASEEGHTKVVQLLLGKGALLHKDHFGRTPLHLAASGGHSSTVTALLGVHSHILDQTDKDGNTPMHLAVRANKPEIVSQLMSLNCQLLPNNHDCLPIDCALIYKIVQCALALVTHERGPSEVINISSKIHGCICMALVRTLPKVFEAVLHQAIERANVKEQSKDFSIKYSFYPLQLSDEQLQAERIKKKDPTFKPPPLYACNEMVNCGRLELLMHPLTQRYLEMKWQAYGKCIHLCNLFMYLLFLSLVTIFAVGVLGHKCSITSMNQTFIYSSEIFSENDSEGPERIKEPTAWMYFMAIAIIMFAIFNMAKELFQIYHHRLKYLLAAINAVEWTMYLTSICMVMPVFMGNEWKAHQFNSASLAVFTAWFSLLLYFQSDVSRDSQHTLKGPGCLLSSYSGIWIGILHSHVTCEYELSTLKQFENDTCASLR</sequence>
<feature type="repeat" description="ANK" evidence="8">
    <location>
        <begin position="260"/>
        <end position="281"/>
    </location>
</feature>
<comment type="caution">
    <text evidence="10">The sequence shown here is derived from an EMBL/GenBank/DDBJ whole genome shotgun (WGS) entry which is preliminary data.</text>
</comment>
<evidence type="ECO:0000313" key="10">
    <source>
        <dbReference type="EMBL" id="KAK7066886.1"/>
    </source>
</evidence>
<feature type="repeat" description="ANK" evidence="8">
    <location>
        <begin position="83"/>
        <end position="115"/>
    </location>
</feature>
<evidence type="ECO:0000256" key="3">
    <source>
        <dbReference type="ARBA" id="ARBA00022737"/>
    </source>
</evidence>
<keyword evidence="11" id="KW-1185">Reference proteome</keyword>
<dbReference type="InterPro" id="IPR036770">
    <property type="entry name" value="Ankyrin_rpt-contain_sf"/>
</dbReference>
<keyword evidence="5" id="KW-0406">Ion transport</keyword>
<dbReference type="SMART" id="SM00248">
    <property type="entry name" value="ANK"/>
    <property type="match status" value="8"/>
</dbReference>
<evidence type="ECO:0000313" key="11">
    <source>
        <dbReference type="Proteomes" id="UP001381693"/>
    </source>
</evidence>
<feature type="transmembrane region" description="Helical" evidence="9">
    <location>
        <begin position="557"/>
        <end position="582"/>
    </location>
</feature>
<dbReference type="InterPro" id="IPR052076">
    <property type="entry name" value="TRP_cation_channel"/>
</dbReference>
<gene>
    <name evidence="10" type="primary">TRPA1</name>
    <name evidence="10" type="ORF">SK128_008608</name>
</gene>
<dbReference type="PANTHER" id="PTHR47143:SF1">
    <property type="entry name" value="ION_TRANS DOMAIN-CONTAINING PROTEIN"/>
    <property type="match status" value="1"/>
</dbReference>
<dbReference type="Pfam" id="PF12796">
    <property type="entry name" value="Ank_2"/>
    <property type="match status" value="3"/>
</dbReference>
<feature type="repeat" description="ANK" evidence="8">
    <location>
        <begin position="294"/>
        <end position="326"/>
    </location>
</feature>
<keyword evidence="9" id="KW-0472">Membrane</keyword>
<dbReference type="PROSITE" id="PS50088">
    <property type="entry name" value="ANK_REPEAT"/>
    <property type="match status" value="6"/>
</dbReference>
<feature type="repeat" description="ANK" evidence="8">
    <location>
        <begin position="228"/>
        <end position="253"/>
    </location>
</feature>
<keyword evidence="6" id="KW-0325">Glycoprotein</keyword>
<dbReference type="SUPFAM" id="SSF48403">
    <property type="entry name" value="Ankyrin repeat"/>
    <property type="match status" value="1"/>
</dbReference>
<dbReference type="Gene3D" id="1.25.40.20">
    <property type="entry name" value="Ankyrin repeat-containing domain"/>
    <property type="match status" value="2"/>
</dbReference>
<proteinExistence type="predicted"/>
<dbReference type="Proteomes" id="UP001381693">
    <property type="component" value="Unassembled WGS sequence"/>
</dbReference>
<protein>
    <submittedName>
        <fullName evidence="10">Transient receptor putative cation channel subfamily A member 1</fullName>
    </submittedName>
</protein>
<dbReference type="AlphaFoldDB" id="A0AAN8WIX4"/>
<evidence type="ECO:0000256" key="2">
    <source>
        <dbReference type="ARBA" id="ARBA00022606"/>
    </source>
</evidence>
<accession>A0AAN8WIX4</accession>
<evidence type="ECO:0000256" key="6">
    <source>
        <dbReference type="ARBA" id="ARBA00023180"/>
    </source>
</evidence>
<dbReference type="EMBL" id="JAXCGZ010018988">
    <property type="protein sequence ID" value="KAK7066886.1"/>
    <property type="molecule type" value="Genomic_DNA"/>
</dbReference>
<evidence type="ECO:0000256" key="1">
    <source>
        <dbReference type="ARBA" id="ARBA00022448"/>
    </source>
</evidence>
<dbReference type="GO" id="GO:1902495">
    <property type="term" value="C:transmembrane transporter complex"/>
    <property type="evidence" value="ECO:0007669"/>
    <property type="project" value="TreeGrafter"/>
</dbReference>
<dbReference type="PROSITE" id="PS50297">
    <property type="entry name" value="ANK_REP_REGION"/>
    <property type="match status" value="6"/>
</dbReference>
<name>A0AAN8WIX4_HALRR</name>
<feature type="repeat" description="ANK" evidence="8">
    <location>
        <begin position="159"/>
        <end position="191"/>
    </location>
</feature>
<feature type="transmembrane region" description="Helical" evidence="9">
    <location>
        <begin position="466"/>
        <end position="490"/>
    </location>
</feature>
<dbReference type="InterPro" id="IPR002110">
    <property type="entry name" value="Ankyrin_rpt"/>
</dbReference>
<keyword evidence="10" id="KW-0675">Receptor</keyword>
<dbReference type="GO" id="GO:0034220">
    <property type="term" value="P:monoatomic ion transmembrane transport"/>
    <property type="evidence" value="ECO:0007669"/>
    <property type="project" value="UniProtKB-KW"/>
</dbReference>
<keyword evidence="9" id="KW-1133">Transmembrane helix</keyword>
<evidence type="ECO:0000256" key="4">
    <source>
        <dbReference type="ARBA" id="ARBA00023043"/>
    </source>
</evidence>
<feature type="transmembrane region" description="Helical" evidence="9">
    <location>
        <begin position="588"/>
        <end position="609"/>
    </location>
</feature>
<dbReference type="Pfam" id="PF00023">
    <property type="entry name" value="Ank"/>
    <property type="match status" value="1"/>
</dbReference>
<keyword evidence="7" id="KW-0407">Ion channel</keyword>
<dbReference type="GO" id="GO:0022857">
    <property type="term" value="F:transmembrane transporter activity"/>
    <property type="evidence" value="ECO:0007669"/>
    <property type="project" value="TreeGrafter"/>
</dbReference>
<evidence type="ECO:0000256" key="7">
    <source>
        <dbReference type="ARBA" id="ARBA00023303"/>
    </source>
</evidence>
<keyword evidence="2" id="KW-0716">Sensory transduction</keyword>